<dbReference type="HOGENOM" id="CLU_1450134_0_0_1"/>
<accession>F0WC38</accession>
<evidence type="ECO:0000256" key="1">
    <source>
        <dbReference type="SAM" id="MobiDB-lite"/>
    </source>
</evidence>
<dbReference type="EMBL" id="FR824100">
    <property type="protein sequence ID" value="CCA18751.1"/>
    <property type="molecule type" value="Genomic_DNA"/>
</dbReference>
<name>F0WC38_9STRA</name>
<dbReference type="AlphaFoldDB" id="F0WC38"/>
<evidence type="ECO:0000313" key="2">
    <source>
        <dbReference type="EMBL" id="CCA18751.1"/>
    </source>
</evidence>
<reference evidence="2" key="2">
    <citation type="submission" date="2011-02" db="EMBL/GenBank/DDBJ databases">
        <authorList>
            <person name="MacLean D."/>
        </authorList>
    </citation>
    <scope>NUCLEOTIDE SEQUENCE</scope>
</reference>
<protein>
    <submittedName>
        <fullName evidence="2">Uncharacterized protein AlNc14C55G4222</fullName>
    </submittedName>
</protein>
<sequence length="187" mass="20750">MSPTGSDPTLDTTSYACDAVGTDAHVSRAAAHTHELRAEAQSVSSDSEDQENTIQTSNLSSEHMYRIEGLIAGMAQQQDLFMTNQLQTQGSQEKRPTRKVGADFKAWGLRFLQKLGAAQLMSGTDWPELFKILELNGMLEGVALNYLLPVWTAMSNTLEFVMNSMLLLYMTPIPSTKWIEMISVEKD</sequence>
<reference evidence="2" key="1">
    <citation type="journal article" date="2011" name="PLoS Biol.">
        <title>Gene gain and loss during evolution of obligate parasitism in the white rust pathogen of Arabidopsis thaliana.</title>
        <authorList>
            <person name="Kemen E."/>
            <person name="Gardiner A."/>
            <person name="Schultz-Larsen T."/>
            <person name="Kemen A.C."/>
            <person name="Balmuth A.L."/>
            <person name="Robert-Seilaniantz A."/>
            <person name="Bailey K."/>
            <person name="Holub E."/>
            <person name="Studholme D.J."/>
            <person name="Maclean D."/>
            <person name="Jones J.D."/>
        </authorList>
    </citation>
    <scope>NUCLEOTIDE SEQUENCE</scope>
</reference>
<gene>
    <name evidence="2" type="primary">AlNc14C55G4222</name>
    <name evidence="2" type="ORF">ALNC14_048940</name>
</gene>
<proteinExistence type="predicted"/>
<feature type="region of interest" description="Disordered" evidence="1">
    <location>
        <begin position="34"/>
        <end position="58"/>
    </location>
</feature>
<organism evidence="2">
    <name type="scientific">Albugo laibachii Nc14</name>
    <dbReference type="NCBI Taxonomy" id="890382"/>
    <lineage>
        <taxon>Eukaryota</taxon>
        <taxon>Sar</taxon>
        <taxon>Stramenopiles</taxon>
        <taxon>Oomycota</taxon>
        <taxon>Peronosporomycetes</taxon>
        <taxon>Albuginales</taxon>
        <taxon>Albuginaceae</taxon>
        <taxon>Albugo</taxon>
    </lineage>
</organism>